<keyword evidence="2" id="KW-0472">Membrane</keyword>
<evidence type="ECO:0000256" key="2">
    <source>
        <dbReference type="SAM" id="Phobius"/>
    </source>
</evidence>
<proteinExistence type="predicted"/>
<keyword evidence="2" id="KW-0812">Transmembrane</keyword>
<sequence length="121" mass="13817">MSSTITQRPTRRQALELHDTEDHLSSASSSSIDLEMNLSFEDFQEQVVEDYDDNKKYRKHQKRATLSCAVTFLGLCALLVFAVNKTLIEADASVSRRTPTLPVQRYKAPLVQQNSVPYRRI</sequence>
<name>A0A9N8DUB9_9STRA</name>
<evidence type="ECO:0008006" key="5">
    <source>
        <dbReference type="Google" id="ProtNLM"/>
    </source>
</evidence>
<keyword evidence="4" id="KW-1185">Reference proteome</keyword>
<keyword evidence="2" id="KW-1133">Transmembrane helix</keyword>
<protein>
    <recommendedName>
        <fullName evidence="5">Transmembrane protein</fullName>
    </recommendedName>
</protein>
<dbReference type="EMBL" id="CAICTM010000355">
    <property type="protein sequence ID" value="CAB9508689.1"/>
    <property type="molecule type" value="Genomic_DNA"/>
</dbReference>
<feature type="region of interest" description="Disordered" evidence="1">
    <location>
        <begin position="1"/>
        <end position="29"/>
    </location>
</feature>
<feature type="compositionally biased region" description="Basic and acidic residues" evidence="1">
    <location>
        <begin position="13"/>
        <end position="24"/>
    </location>
</feature>
<gene>
    <name evidence="3" type="ORF">SEMRO_356_G125410.1</name>
</gene>
<comment type="caution">
    <text evidence="3">The sequence shown here is derived from an EMBL/GenBank/DDBJ whole genome shotgun (WGS) entry which is preliminary data.</text>
</comment>
<reference evidence="3" key="1">
    <citation type="submission" date="2020-06" db="EMBL/GenBank/DDBJ databases">
        <authorList>
            <consortium name="Plant Systems Biology data submission"/>
        </authorList>
    </citation>
    <scope>NUCLEOTIDE SEQUENCE</scope>
    <source>
        <strain evidence="3">D6</strain>
    </source>
</reference>
<evidence type="ECO:0000313" key="3">
    <source>
        <dbReference type="EMBL" id="CAB9508689.1"/>
    </source>
</evidence>
<accession>A0A9N8DUB9</accession>
<feature type="transmembrane region" description="Helical" evidence="2">
    <location>
        <begin position="64"/>
        <end position="83"/>
    </location>
</feature>
<dbReference type="Proteomes" id="UP001153069">
    <property type="component" value="Unassembled WGS sequence"/>
</dbReference>
<organism evidence="3 4">
    <name type="scientific">Seminavis robusta</name>
    <dbReference type="NCBI Taxonomy" id="568900"/>
    <lineage>
        <taxon>Eukaryota</taxon>
        <taxon>Sar</taxon>
        <taxon>Stramenopiles</taxon>
        <taxon>Ochrophyta</taxon>
        <taxon>Bacillariophyta</taxon>
        <taxon>Bacillariophyceae</taxon>
        <taxon>Bacillariophycidae</taxon>
        <taxon>Naviculales</taxon>
        <taxon>Naviculaceae</taxon>
        <taxon>Seminavis</taxon>
    </lineage>
</organism>
<evidence type="ECO:0000256" key="1">
    <source>
        <dbReference type="SAM" id="MobiDB-lite"/>
    </source>
</evidence>
<evidence type="ECO:0000313" key="4">
    <source>
        <dbReference type="Proteomes" id="UP001153069"/>
    </source>
</evidence>
<dbReference type="AlphaFoldDB" id="A0A9N8DUB9"/>